<sequence>MVKSSEIRVTDHFQAIHSFNRVNRFTGWRIAGSVISRVQPPSDYAGLLCKRGVAAPLALQSGRIMKRIRYANDHLTNGEPSMSTAQAPTPQHPAASPAPQAIISRLKDATFDGGLRAFFEYRDLGVSQATAGAYSVHVIRALDGHEASGVPHLHQLDFQFVYVLQGWVEFEYEQTGVVRLERGDSVYQPPGIRHREIAHSADLEMLEVVAPATFSTATLEHV</sequence>
<dbReference type="SUPFAM" id="SSF51182">
    <property type="entry name" value="RmlC-like cupins"/>
    <property type="match status" value="1"/>
</dbReference>
<dbReference type="Pfam" id="PF07883">
    <property type="entry name" value="Cupin_2"/>
    <property type="match status" value="1"/>
</dbReference>
<keyword evidence="4" id="KW-1185">Reference proteome</keyword>
<dbReference type="EMBL" id="CP003555">
    <property type="protein sequence ID" value="AFK61905.1"/>
    <property type="molecule type" value="Genomic_DNA"/>
</dbReference>
<evidence type="ECO:0000313" key="3">
    <source>
        <dbReference type="EMBL" id="AFK61905.1"/>
    </source>
</evidence>
<dbReference type="InterPro" id="IPR011051">
    <property type="entry name" value="RmlC_Cupin_sf"/>
</dbReference>
<dbReference type="Proteomes" id="UP000005267">
    <property type="component" value="Chromosome"/>
</dbReference>
<organism evidence="3 4">
    <name type="scientific">Advenella kashmirensis (strain DSM 17095 / LMG 22695 / WT001)</name>
    <name type="common">Tetrathiobacter kashmirensis</name>
    <dbReference type="NCBI Taxonomy" id="1036672"/>
    <lineage>
        <taxon>Bacteria</taxon>
        <taxon>Pseudomonadati</taxon>
        <taxon>Pseudomonadota</taxon>
        <taxon>Betaproteobacteria</taxon>
        <taxon>Burkholderiales</taxon>
        <taxon>Alcaligenaceae</taxon>
    </lineage>
</organism>
<feature type="compositionally biased region" description="Low complexity" evidence="1">
    <location>
        <begin position="83"/>
        <end position="97"/>
    </location>
</feature>
<feature type="domain" description="Cupin type-2" evidence="2">
    <location>
        <begin position="143"/>
        <end position="208"/>
    </location>
</feature>
<feature type="region of interest" description="Disordered" evidence="1">
    <location>
        <begin position="75"/>
        <end position="97"/>
    </location>
</feature>
<name>I3UA67_ADVKW</name>
<protein>
    <recommendedName>
        <fullName evidence="2">Cupin type-2 domain-containing protein</fullName>
    </recommendedName>
</protein>
<dbReference type="AlphaFoldDB" id="I3UA67"/>
<dbReference type="Gene3D" id="2.60.120.10">
    <property type="entry name" value="Jelly Rolls"/>
    <property type="match status" value="1"/>
</dbReference>
<reference evidence="4" key="2">
    <citation type="journal article" date="2013" name="PLoS ONE">
        <title>Genome implosion elicits host-confinement in Alcaligenaceae: evidence from the comparative genomics of Tetrathiobacter kashmirensis, a pathogen in the making.</title>
        <authorList>
            <person name="Ghosh W."/>
            <person name="Alam M."/>
            <person name="Roy C."/>
            <person name="Pyne P."/>
            <person name="George A."/>
            <person name="Chakraborty R."/>
            <person name="Majumder S."/>
            <person name="Agarwal A."/>
            <person name="Chakraborty S."/>
            <person name="Majumdar S."/>
            <person name="Gupta S.K."/>
        </authorList>
    </citation>
    <scope>NUCLEOTIDE SEQUENCE [LARGE SCALE GENOMIC DNA]</scope>
    <source>
        <strain evidence="4">WT001</strain>
    </source>
</reference>
<dbReference type="KEGG" id="aka:TKWG_07430"/>
<evidence type="ECO:0000313" key="4">
    <source>
        <dbReference type="Proteomes" id="UP000005267"/>
    </source>
</evidence>
<dbReference type="HOGENOM" id="CLU_1243164_0_0_4"/>
<dbReference type="CDD" id="cd06980">
    <property type="entry name" value="cupin_bxe_c0505"/>
    <property type="match status" value="1"/>
</dbReference>
<reference evidence="3 4" key="1">
    <citation type="journal article" date="2011" name="J. Bacteriol.">
        <title>Whole-genome shotgun sequencing of the sulfur-oxidizing chemoautotroph Tetrathiobacter kashmirensis.</title>
        <authorList>
            <person name="Ghosh W."/>
            <person name="George A."/>
            <person name="Agarwal A."/>
            <person name="Raj P."/>
            <person name="Alam M."/>
            <person name="Pyne P."/>
            <person name="Das Gupta S.K."/>
        </authorList>
    </citation>
    <scope>NUCLEOTIDE SEQUENCE [LARGE SCALE GENOMIC DNA]</scope>
    <source>
        <strain evidence="3 4">WT001</strain>
    </source>
</reference>
<evidence type="ECO:0000259" key="2">
    <source>
        <dbReference type="Pfam" id="PF07883"/>
    </source>
</evidence>
<dbReference type="InterPro" id="IPR014710">
    <property type="entry name" value="RmlC-like_jellyroll"/>
</dbReference>
<proteinExistence type="predicted"/>
<evidence type="ECO:0000256" key="1">
    <source>
        <dbReference type="SAM" id="MobiDB-lite"/>
    </source>
</evidence>
<dbReference type="STRING" id="1036672.TKWG_07430"/>
<dbReference type="InterPro" id="IPR013096">
    <property type="entry name" value="Cupin_2"/>
</dbReference>
<gene>
    <name evidence="3" type="ordered locus">TKWG_07430</name>
</gene>
<accession>I3UA67</accession>